<evidence type="ECO:0000256" key="1">
    <source>
        <dbReference type="SAM" id="MobiDB-lite"/>
    </source>
</evidence>
<comment type="caution">
    <text evidence="3">The sequence shown here is derived from an EMBL/GenBank/DDBJ whole genome shotgun (WGS) entry which is preliminary data.</text>
</comment>
<organism evidence="3 4">
    <name type="scientific">Agromyces bauzanensis</name>
    <dbReference type="NCBI Taxonomy" id="1308924"/>
    <lineage>
        <taxon>Bacteria</taxon>
        <taxon>Bacillati</taxon>
        <taxon>Actinomycetota</taxon>
        <taxon>Actinomycetes</taxon>
        <taxon>Micrococcales</taxon>
        <taxon>Microbacteriaceae</taxon>
        <taxon>Agromyces</taxon>
    </lineage>
</organism>
<gene>
    <name evidence="3" type="ORF">GCM10011372_23130</name>
</gene>
<keyword evidence="2" id="KW-0472">Membrane</keyword>
<dbReference type="RefSeq" id="WP_188743598.1">
    <property type="nucleotide sequence ID" value="NZ_BAABFW010000055.1"/>
</dbReference>
<feature type="compositionally biased region" description="Acidic residues" evidence="1">
    <location>
        <begin position="782"/>
        <end position="795"/>
    </location>
</feature>
<evidence type="ECO:0000313" key="4">
    <source>
        <dbReference type="Proteomes" id="UP000636956"/>
    </source>
</evidence>
<feature type="region of interest" description="Disordered" evidence="1">
    <location>
        <begin position="745"/>
        <end position="801"/>
    </location>
</feature>
<keyword evidence="4" id="KW-1185">Reference proteome</keyword>
<feature type="compositionally biased region" description="Basic and acidic residues" evidence="1">
    <location>
        <begin position="1"/>
        <end position="13"/>
    </location>
</feature>
<evidence type="ECO:0008006" key="5">
    <source>
        <dbReference type="Google" id="ProtNLM"/>
    </source>
</evidence>
<accession>A0A917UTF8</accession>
<dbReference type="Proteomes" id="UP000636956">
    <property type="component" value="Unassembled WGS sequence"/>
</dbReference>
<evidence type="ECO:0000256" key="2">
    <source>
        <dbReference type="SAM" id="Phobius"/>
    </source>
</evidence>
<proteinExistence type="predicted"/>
<dbReference type="AlphaFoldDB" id="A0A917UTF8"/>
<feature type="compositionally biased region" description="Acidic residues" evidence="1">
    <location>
        <begin position="354"/>
        <end position="364"/>
    </location>
</feature>
<protein>
    <recommendedName>
        <fullName evidence="5">2-oxoglutarate dehydrogenase</fullName>
    </recommendedName>
</protein>
<reference evidence="3" key="2">
    <citation type="submission" date="2020-09" db="EMBL/GenBank/DDBJ databases">
        <authorList>
            <person name="Sun Q."/>
            <person name="Zhou Y."/>
        </authorList>
    </citation>
    <scope>NUCLEOTIDE SEQUENCE</scope>
    <source>
        <strain evidence="3">CGMCC 1.8984</strain>
    </source>
</reference>
<evidence type="ECO:0000313" key="3">
    <source>
        <dbReference type="EMBL" id="GGJ84214.1"/>
    </source>
</evidence>
<feature type="transmembrane region" description="Helical" evidence="2">
    <location>
        <begin position="714"/>
        <end position="733"/>
    </location>
</feature>
<feature type="region of interest" description="Disordered" evidence="1">
    <location>
        <begin position="339"/>
        <end position="382"/>
    </location>
</feature>
<keyword evidence="2" id="KW-0812">Transmembrane</keyword>
<feature type="region of interest" description="Disordered" evidence="1">
    <location>
        <begin position="68"/>
        <end position="88"/>
    </location>
</feature>
<dbReference type="EMBL" id="BMMD01000013">
    <property type="protein sequence ID" value="GGJ84214.1"/>
    <property type="molecule type" value="Genomic_DNA"/>
</dbReference>
<keyword evidence="2" id="KW-1133">Transmembrane helix</keyword>
<sequence>MVAEVKPARRRADSPTPRSRRRGRAVVVGLAVAALAGIAAAPIAATAGVDPAGLQAMLGIGGGGAAGAGGASGAAKSRPPQSVDGEEAGLRVRVSPTISTSLTVSAPVTITVEIENATGEAVAPGRVRLVHAGAVIDDEAELDDWLAVGGGSGAGIGGAAVPLAEGESRGLSAGGTVLVPFTIAPELFADLAGSPIVGLGAELVVGDTVVATGTDAYPNADVPAGGSVAVALVAPVTVPVGGGPSGLIPATQLENWTGPTGVLTRQLDALAGRRVAIGLDPRILASIRVLGSSAPASAIAWLERLSGLANEIFPLAYADADLAVQSQVGLPGLLSPTSFEDAMDPADFTPTDGDGTDADADGVEPTEAAAEPSTPGAVPTTDDLLAWPYTRTDIAWPADDTVAPGDLAYLDAAGLTTALLAPTNAAPVDGPTSASATIDASTALVADAGLTEPLRAAAAAQTDAAWRAATGRVLSELALDAASARTTVLASFDRGAPARSDRVSALIDELEGSGWSTLAGLADAIGAPPVTRTLVDGVEADDRRANVSRMIAAEAEVVSFASVLADDRLLTAPTRRDLMSLLDVTWLDDPESWTSAVGDWLVDQREIIGSVSVVQSSPINVVSTETGVPTTIDNGLPYPVTVLVEVDPSNGRLIVEDRIEVTVEPESRSTVRVPVVAGVGNGDVSLVVSLTSPTGVPIGDSVTIPANVQADWEGLGATILATLVVLVFGIGIWRNIRRRRRARSDQAADATAEGAEVEASDTEASGTDADTETDAVAPTSDTDTETSDTQADTDAESGTRG</sequence>
<dbReference type="Pfam" id="PF19516">
    <property type="entry name" value="DUF6049"/>
    <property type="match status" value="1"/>
</dbReference>
<reference evidence="3" key="1">
    <citation type="journal article" date="2014" name="Int. J. Syst. Evol. Microbiol.">
        <title>Complete genome sequence of Corynebacterium casei LMG S-19264T (=DSM 44701T), isolated from a smear-ripened cheese.</title>
        <authorList>
            <consortium name="US DOE Joint Genome Institute (JGI-PGF)"/>
            <person name="Walter F."/>
            <person name="Albersmeier A."/>
            <person name="Kalinowski J."/>
            <person name="Ruckert C."/>
        </authorList>
    </citation>
    <scope>NUCLEOTIDE SEQUENCE</scope>
    <source>
        <strain evidence="3">CGMCC 1.8984</strain>
    </source>
</reference>
<name>A0A917UTF8_9MICO</name>
<feature type="region of interest" description="Disordered" evidence="1">
    <location>
        <begin position="1"/>
        <end position="23"/>
    </location>
</feature>
<dbReference type="InterPro" id="IPR046112">
    <property type="entry name" value="DUF6049"/>
</dbReference>